<organism evidence="1 2">
    <name type="scientific">Nibea albiflora</name>
    <name type="common">Yellow drum</name>
    <name type="synonym">Corvina albiflora</name>
    <dbReference type="NCBI Taxonomy" id="240163"/>
    <lineage>
        <taxon>Eukaryota</taxon>
        <taxon>Metazoa</taxon>
        <taxon>Chordata</taxon>
        <taxon>Craniata</taxon>
        <taxon>Vertebrata</taxon>
        <taxon>Euteleostomi</taxon>
        <taxon>Actinopterygii</taxon>
        <taxon>Neopterygii</taxon>
        <taxon>Teleostei</taxon>
        <taxon>Neoteleostei</taxon>
        <taxon>Acanthomorphata</taxon>
        <taxon>Eupercaria</taxon>
        <taxon>Sciaenidae</taxon>
        <taxon>Nibea</taxon>
    </lineage>
</organism>
<dbReference type="EMBL" id="CM024802">
    <property type="protein sequence ID" value="KAG8011043.1"/>
    <property type="molecule type" value="Genomic_DNA"/>
</dbReference>
<proteinExistence type="predicted"/>
<accession>A0ACB7FAJ3</accession>
<evidence type="ECO:0000313" key="1">
    <source>
        <dbReference type="EMBL" id="KAG8011043.1"/>
    </source>
</evidence>
<keyword evidence="1" id="KW-0436">Ligase</keyword>
<protein>
    <submittedName>
        <fullName evidence="1">E3 UFM1-protein ligase 1</fullName>
    </submittedName>
</protein>
<evidence type="ECO:0000313" key="2">
    <source>
        <dbReference type="Proteomes" id="UP000805704"/>
    </source>
</evidence>
<comment type="caution">
    <text evidence="1">The sequence shown here is derived from an EMBL/GenBank/DDBJ whole genome shotgun (WGS) entry which is preliminary data.</text>
</comment>
<gene>
    <name evidence="1" type="primary">UFL1</name>
    <name evidence="1" type="ORF">GBF38_005689</name>
</gene>
<name>A0ACB7FAJ3_NIBAL</name>
<dbReference type="Proteomes" id="UP000805704">
    <property type="component" value="Chromosome 14"/>
</dbReference>
<sequence length="669" mass="74891">MAADWEEIRRLAADFQRAQFADTVQRLSERNCIEIISKLVQDKKLDVVHTLDGKEYITPAQISREIRDELYVHGGQFNSQHTIINVDWVHVENRASDIAKCDKGVQLVLGQLIDDTYLDRLAEEVNDKLQEAGLISIAELCKNYDLPGDFLTEQQDSKLFLFVGIVVNDTHSNAVQTRQPFYAVLEELVNTGRLKGSVVGGRQDKAVYIPDIYSKTQNAWVDSFLKQNGYLEFDALVRLGIPDPSSYIKKRFKSSKLLFLRAACVGQTLVDQVEASVEEAVNSSTWTDIQGSGSVKSGGGGNAREIRIRKTKKKGRKDEDSDEETGPSQQNRSKQTAAVFMTQEEVVAVLEERVSDCPEEILSELAEHLVRPLSKAYQEVLRTVFMSSTSSPTGANKKKSMKDLQEEITNLYNNIRLFEKGTKFFSDETQVHIARHVLKTVCTDVTNILVNFLAADLMMSVENPSTISNESVDFIMDVSDVPPQVRVKILGKLSEETKGPLMKLHNSLNGKTIEDFLTNIEGCAEVCGFMLKKGDKKRERQALFLHRQALIEQLKETEDPALVLHLTSVLLFQASTHCMLHAPGRCVPQIIGTLTGRIPTEQQQQLSAYQSLVVKQLVSQSQSRKQEEAEDEAEEQDEEAGSVRTQLVALTPQIKDLVLSQKKTAGTED</sequence>
<reference evidence="1" key="1">
    <citation type="submission" date="2020-04" db="EMBL/GenBank/DDBJ databases">
        <title>A chromosome-scale assembly and high-density genetic map of the yellow drum (Nibea albiflora) genome.</title>
        <authorList>
            <person name="Xu D."/>
            <person name="Zhang W."/>
            <person name="Chen R."/>
            <person name="Tan P."/>
            <person name="Wang L."/>
            <person name="Song H."/>
            <person name="Tian L."/>
            <person name="Zhu Q."/>
            <person name="Wang B."/>
        </authorList>
    </citation>
    <scope>NUCLEOTIDE SEQUENCE</scope>
    <source>
        <strain evidence="1">ZJHYS-2018</strain>
    </source>
</reference>
<keyword evidence="2" id="KW-1185">Reference proteome</keyword>